<proteinExistence type="predicted"/>
<dbReference type="Proteomes" id="UP000308836">
    <property type="component" value="Unassembled WGS sequence"/>
</dbReference>
<name>A0AC61RA46_9FIRM</name>
<reference evidence="1" key="1">
    <citation type="submission" date="2019-04" db="EMBL/GenBank/DDBJ databases">
        <title>Microbes associate with the intestines of laboratory mice.</title>
        <authorList>
            <person name="Navarre W."/>
            <person name="Wong E."/>
            <person name="Huang K."/>
            <person name="Tropini C."/>
            <person name="Ng K."/>
            <person name="Yu B."/>
        </authorList>
    </citation>
    <scope>NUCLEOTIDE SEQUENCE</scope>
    <source>
        <strain evidence="1">NM09_H32</strain>
    </source>
</reference>
<sequence length="764" mass="82592">MNNKKKTIRKLAVVSGFGIGMITVAGSAIYACEEETDPVLVSDASVEIASEKMAGDPGDKVPDQSEKETPAETVSSLEDQSAEPSNESPDPEQETEDFRVDESILWEVPENNDSENSTVDLKTGAMGGPILENGNYQIFSSLNPDKSIDVAGGAKYNGGNVQIYDNNESNAQIWKLEYNNADGFYSIQNIGSGKYLDVTGAKVANGSNIQQYTGNGTKAQKWQLVQTNAGYKIVSALNNAYVIDLAGANTSNGANIQLYQNNNTKAQSWVFWKVIDQIAYLDQLASQNKNVLKDGSYTIRNVGTGKYMNVNQSSSGANVNLVSSANQDSQKWQVQHDGKGYVTLINLSSGKVLDVTGASSTNGTNVQQYAGNGTRAQKWVAVKNGEAYHLVSALTSRVRLNANGSNVDIELNKGTNAVQAWIFASTLSTRDTVNQVAASNKGSISDGFYEIQSGINSKFVLDVAAAVTEVGTNVQLYSANGTNAQKYKIVTDGLGYSTIMNVHSKKYLGVASGARNGSNLQLSDHLADQWNEKWIFGKNSDGTYRIMSALNTAFVIDVLSGIGANGQNVQIYQSNGTNAQKFKLVKQNMTDQSTQFSNSNLAYKWVPAHTNNYTVGREGCLITNITIHHMDGRATAESCGGVFQNPNRETSAHYGIGYNGEICQYVAEKDTAWANANWESNKHSVTIENSDWTLAPEYKITDATLNSLIRLVADIASRNHLGKLIYGQNINVHGDVAATSCPGPYIRQKLSQIIASSNKLNGFF</sequence>
<gene>
    <name evidence="1" type="ORF">E5336_01890</name>
</gene>
<comment type="caution">
    <text evidence="1">The sequence shown here is derived from an EMBL/GenBank/DDBJ whole genome shotgun (WGS) entry which is preliminary data.</text>
</comment>
<dbReference type="EMBL" id="SRYG01000003">
    <property type="protein sequence ID" value="TGY66860.1"/>
    <property type="molecule type" value="Genomic_DNA"/>
</dbReference>
<protein>
    <submittedName>
        <fullName evidence="1">Uncharacterized protein</fullName>
    </submittedName>
</protein>
<keyword evidence="2" id="KW-1185">Reference proteome</keyword>
<accession>A0AC61RA46</accession>
<evidence type="ECO:0000313" key="1">
    <source>
        <dbReference type="EMBL" id="TGY66860.1"/>
    </source>
</evidence>
<organism evidence="1 2">
    <name type="scientific">Dubosiella muris</name>
    <dbReference type="NCBI Taxonomy" id="3038133"/>
    <lineage>
        <taxon>Bacteria</taxon>
        <taxon>Bacillati</taxon>
        <taxon>Bacillota</taxon>
        <taxon>Erysipelotrichia</taxon>
        <taxon>Erysipelotrichales</taxon>
        <taxon>Erysipelotrichaceae</taxon>
        <taxon>Dubosiella</taxon>
    </lineage>
</organism>
<evidence type="ECO:0000313" key="2">
    <source>
        <dbReference type="Proteomes" id="UP000308836"/>
    </source>
</evidence>